<dbReference type="AlphaFoldDB" id="A0A4R5W3F9"/>
<dbReference type="PANTHER" id="PTHR40763:SF5">
    <property type="entry name" value="MEMBRANE PROTEIN"/>
    <property type="match status" value="1"/>
</dbReference>
<keyword evidence="1" id="KW-0812">Transmembrane</keyword>
<keyword evidence="1" id="KW-1133">Transmembrane helix</keyword>
<feature type="domain" description="LiaF transmembrane" evidence="2">
    <location>
        <begin position="19"/>
        <end position="113"/>
    </location>
</feature>
<organism evidence="3 4">
    <name type="scientific">Sapientia aquatica</name>
    <dbReference type="NCBI Taxonomy" id="1549640"/>
    <lineage>
        <taxon>Bacteria</taxon>
        <taxon>Pseudomonadati</taxon>
        <taxon>Pseudomonadota</taxon>
        <taxon>Betaproteobacteria</taxon>
        <taxon>Burkholderiales</taxon>
        <taxon>Oxalobacteraceae</taxon>
        <taxon>Sapientia</taxon>
    </lineage>
</organism>
<dbReference type="RefSeq" id="WP_133326191.1">
    <property type="nucleotide sequence ID" value="NZ_SMYL01000002.1"/>
</dbReference>
<name>A0A4R5W3F9_9BURK</name>
<evidence type="ECO:0000313" key="3">
    <source>
        <dbReference type="EMBL" id="TDK67191.1"/>
    </source>
</evidence>
<feature type="transmembrane region" description="Helical" evidence="1">
    <location>
        <begin position="68"/>
        <end position="91"/>
    </location>
</feature>
<reference evidence="3 4" key="1">
    <citation type="submission" date="2019-03" db="EMBL/GenBank/DDBJ databases">
        <title>Sapientia aquatica gen. nov., sp. nov., isolated from a crater lake.</title>
        <authorList>
            <person name="Felfoldi T."/>
            <person name="Szabo A."/>
            <person name="Toth E."/>
            <person name="Schumann P."/>
            <person name="Keki Z."/>
            <person name="Marialigeti K."/>
            <person name="Mathe I."/>
        </authorList>
    </citation>
    <scope>NUCLEOTIDE SEQUENCE [LARGE SCALE GENOMIC DNA]</scope>
    <source>
        <strain evidence="3 4">SA-152</strain>
    </source>
</reference>
<protein>
    <recommendedName>
        <fullName evidence="2">LiaF transmembrane domain-containing protein</fullName>
    </recommendedName>
</protein>
<dbReference type="InterPro" id="IPR054331">
    <property type="entry name" value="LiaF_TM"/>
</dbReference>
<gene>
    <name evidence="3" type="ORF">E2I14_05360</name>
</gene>
<feature type="transmembrane region" description="Helical" evidence="1">
    <location>
        <begin position="44"/>
        <end position="61"/>
    </location>
</feature>
<feature type="transmembrane region" description="Helical" evidence="1">
    <location>
        <begin position="97"/>
        <end position="114"/>
    </location>
</feature>
<comment type="caution">
    <text evidence="3">The sequence shown here is derived from an EMBL/GenBank/DDBJ whole genome shotgun (WGS) entry which is preliminary data.</text>
</comment>
<evidence type="ECO:0000256" key="1">
    <source>
        <dbReference type="SAM" id="Phobius"/>
    </source>
</evidence>
<dbReference type="OrthoDB" id="129627at2"/>
<sequence length="249" mass="27056">MRKNRRFNNCNNGPQNRLIIGAFIVIVGVLSLIQNLGLFDTGQILTFWPVIFICLGILKITQSRHGSGFFVGSVFLTVGSLLTLQNMGLIVFHWREWWPVFLIGAGVAYIFKGINQNAVIDNNSPNYANDVLGNSNAATSTSDFVDITALMSSTKSSHSSVRFQGGELTAIMGSIELDLRTASFENEVVINATTVFGSIEILIPNDWFVVINGVPIMGGMQDESVPPLNSTKRLVVTGAAIMGSVEIKN</sequence>
<evidence type="ECO:0000259" key="2">
    <source>
        <dbReference type="Pfam" id="PF22570"/>
    </source>
</evidence>
<keyword evidence="1" id="KW-0472">Membrane</keyword>
<dbReference type="EMBL" id="SMYL01000002">
    <property type="protein sequence ID" value="TDK67191.1"/>
    <property type="molecule type" value="Genomic_DNA"/>
</dbReference>
<proteinExistence type="predicted"/>
<feature type="transmembrane region" description="Helical" evidence="1">
    <location>
        <begin position="20"/>
        <end position="38"/>
    </location>
</feature>
<dbReference type="PANTHER" id="PTHR40763">
    <property type="entry name" value="MEMBRANE PROTEIN-RELATED"/>
    <property type="match status" value="1"/>
</dbReference>
<dbReference type="Proteomes" id="UP000294829">
    <property type="component" value="Unassembled WGS sequence"/>
</dbReference>
<accession>A0A4R5W3F9</accession>
<evidence type="ECO:0000313" key="4">
    <source>
        <dbReference type="Proteomes" id="UP000294829"/>
    </source>
</evidence>
<keyword evidence="4" id="KW-1185">Reference proteome</keyword>
<dbReference type="Pfam" id="PF22570">
    <property type="entry name" value="LiaF-TM"/>
    <property type="match status" value="1"/>
</dbReference>